<dbReference type="EMBL" id="MHJG01000013">
    <property type="protein sequence ID" value="OGY63911.1"/>
    <property type="molecule type" value="Genomic_DNA"/>
</dbReference>
<dbReference type="STRING" id="1798404.A3B92_02225"/>
<dbReference type="AlphaFoldDB" id="A0A1G1ZHB1"/>
<dbReference type="InterPro" id="IPR023614">
    <property type="entry name" value="Porin_dom_sf"/>
</dbReference>
<accession>A0A1G1ZHB1</accession>
<evidence type="ECO:0000256" key="1">
    <source>
        <dbReference type="SAM" id="SignalP"/>
    </source>
</evidence>
<evidence type="ECO:0000313" key="3">
    <source>
        <dbReference type="Proteomes" id="UP000177960"/>
    </source>
</evidence>
<dbReference type="Proteomes" id="UP000177960">
    <property type="component" value="Unassembled WGS sequence"/>
</dbReference>
<feature type="chain" id="PRO_5009581802" description="Porin domain-containing protein" evidence="1">
    <location>
        <begin position="26"/>
        <end position="464"/>
    </location>
</feature>
<feature type="signal peptide" evidence="1">
    <location>
        <begin position="1"/>
        <end position="25"/>
    </location>
</feature>
<evidence type="ECO:0008006" key="4">
    <source>
        <dbReference type="Google" id="ProtNLM"/>
    </source>
</evidence>
<gene>
    <name evidence="2" type="ORF">A3B92_02225</name>
</gene>
<comment type="caution">
    <text evidence="2">The sequence shown here is derived from an EMBL/GenBank/DDBJ whole genome shotgun (WGS) entry which is preliminary data.</text>
</comment>
<proteinExistence type="predicted"/>
<sequence length="464" mass="52342">MKKRLCCFFVIAFFLNILKPEISSANVKITDIEYNGSFSINGRSKGPDLSGFESDVKLIVSLTDIFFGLNGKLNGKIPLFVEFQIPTASQGKINLYRLSTQFPYKNIFNLEVGKFLVPFGYYNQLYRPNQFLSLTRPLLYASPDSLDLEIRLNSPRPPISAGYTDIGAKISYYPNAGHPLIPRELTVYAVNGLGETAHRIRTFPNTNNLNVEGPPIEGVNLDFGHLNNDLADNNNQKAGGGRMVFASNRLALPLPINESEHFNLKGVSLGLSCMRGSYDLESGIVGLNYSICGSDLITRYRDLSLTAEYIYSETDFRHAQAKSDETVDFLQNTNLLPTKTEINRGFYVQAAFPVWKNPPFFQKTLGMLAFNRLERRGPKLIFSKNLNLANNLPITAFPNQISFITTSINKYTVGLNLRVNNYIIFKAEHSYWDIKVPNLRDDNQKYTYQQKDVYQTGLSCVISF</sequence>
<reference evidence="2 3" key="1">
    <citation type="journal article" date="2016" name="Nat. Commun.">
        <title>Thousands of microbial genomes shed light on interconnected biogeochemical processes in an aquifer system.</title>
        <authorList>
            <person name="Anantharaman K."/>
            <person name="Brown C.T."/>
            <person name="Hug L.A."/>
            <person name="Sharon I."/>
            <person name="Castelle C.J."/>
            <person name="Probst A.J."/>
            <person name="Thomas B.C."/>
            <person name="Singh A."/>
            <person name="Wilkins M.J."/>
            <person name="Karaoz U."/>
            <person name="Brodie E.L."/>
            <person name="Williams K.H."/>
            <person name="Hubbard S.S."/>
            <person name="Banfield J.F."/>
        </authorList>
    </citation>
    <scope>NUCLEOTIDE SEQUENCE [LARGE SCALE GENOMIC DNA]</scope>
</reference>
<protein>
    <recommendedName>
        <fullName evidence="4">Porin domain-containing protein</fullName>
    </recommendedName>
</protein>
<keyword evidence="1" id="KW-0732">Signal</keyword>
<organism evidence="2 3">
    <name type="scientific">Candidatus Harrisonbacteria bacterium RIFCSPHIGHO2_02_FULL_42_16</name>
    <dbReference type="NCBI Taxonomy" id="1798404"/>
    <lineage>
        <taxon>Bacteria</taxon>
        <taxon>Candidatus Harrisoniibacteriota</taxon>
    </lineage>
</organism>
<evidence type="ECO:0000313" key="2">
    <source>
        <dbReference type="EMBL" id="OGY63911.1"/>
    </source>
</evidence>
<dbReference type="Gene3D" id="2.40.160.10">
    <property type="entry name" value="Porin"/>
    <property type="match status" value="1"/>
</dbReference>
<name>A0A1G1ZHB1_9BACT</name>